<name>A0A218MMM1_9VIRU</name>
<reference evidence="1" key="1">
    <citation type="submission" date="2016-10" db="EMBL/GenBank/DDBJ databases">
        <authorList>
            <person name="Varghese N."/>
        </authorList>
    </citation>
    <scope>NUCLEOTIDE SEQUENCE</scope>
</reference>
<sequence length="643" mass="65530">MKWIGQNIYDLIARFRNDVYLEDISAGTIASGGNLGLDSNNKIVKQSDTGITDLHGAGVDGSNNQLLTDDGDGTVTSEANLTFNGTTLACAGNQTISPGEEASATALLITNATTGQIALDIAASNTTADVLNITADSVTTANVIDISCDALTTGSALKIEDDSSVTGVGGARNIVDIYQKNTAADVAIPLYVKSDGAQTAVIIDKNASGTGGQNAKGLSVDLDRTVPGSGTAAHNDVGINVAVDSASLGTSSLKGLYVDVNGATSGTSTAYGVDIDVSGADTNYGIQIKSANAQLRLVAAADNDDIGTITVADTGDMTIQTIGDGTTDSDLTLDADGDIKLEPATGKSILLDGTIDIDAGVVTGATSITSTSFVGALTGQADTVATIAGLAPNTATTQATQGNITTCSSLVSIGTITTGVWNGTAIASAYLDSDTAHLSGTQTFTGAKTFTDTVALTGTGRITGVDTVSADTDAASKVYADRPAKQIQIYHANWKGAAGTGLTYIPLAGVPDETIGSGGSVGAKESNAIIMPAAGKIKEIILRQHWTSTITTSDDITWTVYNRASNKKINAFTAIGSTFDMVNPTQGGTDANNTRTSGEISYDFAEYDAVVISMQWASTGPTNNADRHFVTVVVEYDFSGIGY</sequence>
<reference evidence="1" key="2">
    <citation type="journal article" date="2017" name="Nat. Commun.">
        <title>Single-virus genomics reveals hidden cosmopolitan and abundant viruses.</title>
        <authorList>
            <person name="Martinez-Hernandez F."/>
            <person name="Fornas O."/>
            <person name="Lluesma Gomez M."/>
            <person name="Bolduc B."/>
            <person name="de la Cruz Pena M.J."/>
            <person name="Martinez J.M."/>
            <person name="Anton J."/>
            <person name="Gasol J.M."/>
            <person name="Rosselli R."/>
            <person name="Rodriguez-Valera F."/>
            <person name="Sullivan M.B."/>
            <person name="Acinas S.G."/>
            <person name="Martinez-Garcia M."/>
        </authorList>
    </citation>
    <scope>NUCLEOTIDE SEQUENCE</scope>
</reference>
<proteinExistence type="predicted"/>
<protein>
    <submittedName>
        <fullName evidence="1">Uncharacterized protein</fullName>
    </submittedName>
</protein>
<dbReference type="EMBL" id="KY052840">
    <property type="protein sequence ID" value="ASF00525.1"/>
    <property type="molecule type" value="Genomic_DNA"/>
</dbReference>
<accession>A0A218MMM1</accession>
<evidence type="ECO:0000313" key="1">
    <source>
        <dbReference type="EMBL" id="ASF00525.1"/>
    </source>
</evidence>
<organism evidence="1">
    <name type="scientific">uncultured virus</name>
    <dbReference type="NCBI Taxonomy" id="340016"/>
    <lineage>
        <taxon>Viruses</taxon>
        <taxon>environmental samples</taxon>
    </lineage>
</organism>